<accession>A0A175R3W5</accession>
<dbReference type="AlphaFoldDB" id="A0A175R3W5"/>
<evidence type="ECO:0000313" key="1">
    <source>
        <dbReference type="EMBL" id="KTQ85893.1"/>
    </source>
</evidence>
<dbReference type="STRING" id="401562.NS365_02415"/>
<reference evidence="1 2" key="1">
    <citation type="journal article" date="2016" name="Front. Microbiol.">
        <title>Genomic Resource of Rice Seed Associated Bacteria.</title>
        <authorList>
            <person name="Midha S."/>
            <person name="Bansal K."/>
            <person name="Sharma S."/>
            <person name="Kumar N."/>
            <person name="Patil P.P."/>
            <person name="Chaudhry V."/>
            <person name="Patil P.B."/>
        </authorList>
    </citation>
    <scope>NUCLEOTIDE SEQUENCE [LARGE SCALE GENOMIC DNA]</scope>
    <source>
        <strain evidence="1 2">NS226</strain>
    </source>
</reference>
<dbReference type="Proteomes" id="UP000078272">
    <property type="component" value="Unassembled WGS sequence"/>
</dbReference>
<evidence type="ECO:0000313" key="2">
    <source>
        <dbReference type="Proteomes" id="UP000078272"/>
    </source>
</evidence>
<dbReference type="PATRIC" id="fig|401562.3.peg.3805"/>
<name>A0A175R3W5_9HYPH</name>
<protein>
    <submittedName>
        <fullName evidence="1">Uncharacterized protein</fullName>
    </submittedName>
</protein>
<proteinExistence type="predicted"/>
<sequence>MTQSSALVRRTVRSAFASTGFVLLISLSPAYALSARELAEMKQLTPTDRMIQVCFLKLEDRISRETAYRNVDRVMMDAFSRGEIDGRSLRADGAAFRDKGQWFRLRFRCAVTPDRLQVENLHYDVISKTPIPLGEWEKHKLFP</sequence>
<dbReference type="OrthoDB" id="8444764at2"/>
<dbReference type="Pfam" id="PF06059">
    <property type="entry name" value="DUF930"/>
    <property type="match status" value="1"/>
</dbReference>
<organism evidence="1 2">
    <name type="scientific">Aureimonas ureilytica</name>
    <dbReference type="NCBI Taxonomy" id="401562"/>
    <lineage>
        <taxon>Bacteria</taxon>
        <taxon>Pseudomonadati</taxon>
        <taxon>Pseudomonadota</taxon>
        <taxon>Alphaproteobacteria</taxon>
        <taxon>Hyphomicrobiales</taxon>
        <taxon>Aurantimonadaceae</taxon>
        <taxon>Aureimonas</taxon>
    </lineage>
</organism>
<comment type="caution">
    <text evidence="1">The sequence shown here is derived from an EMBL/GenBank/DDBJ whole genome shotgun (WGS) entry which is preliminary data.</text>
</comment>
<gene>
    <name evidence="1" type="ORF">NS226_18520</name>
</gene>
<dbReference type="EMBL" id="LDPZ01000052">
    <property type="protein sequence ID" value="KTQ85893.1"/>
    <property type="molecule type" value="Genomic_DNA"/>
</dbReference>
<dbReference type="InterPro" id="IPR009273">
    <property type="entry name" value="DUF930"/>
</dbReference>